<dbReference type="Gene3D" id="3.40.1190.20">
    <property type="match status" value="1"/>
</dbReference>
<reference evidence="5 6" key="1">
    <citation type="submission" date="2017-10" db="EMBL/GenBank/DDBJ databases">
        <title>The draft genome sequence of Lewinella marina KCTC 32374.</title>
        <authorList>
            <person name="Wang K."/>
        </authorList>
    </citation>
    <scope>NUCLEOTIDE SEQUENCE [LARGE SCALE GENOMIC DNA]</scope>
    <source>
        <strain evidence="5 6">MKG-38</strain>
    </source>
</reference>
<proteinExistence type="inferred from homology"/>
<keyword evidence="3 5" id="KW-0418">Kinase</keyword>
<accession>A0A2G0CIY2</accession>
<sequence>MKVVTFGEIMLRLTPPGHLRFSQAASFDVVYGGGESNVAVALANFGLDAHFVTRLPNNDIGDCALMELRKRGVHTDHIVRGGERLGIYFLEMGAVQRGSKVVYDRAYSGMATIEKGMVDWDEVLKDADWFHWTGITPALSQGAADACHEAIQAANRLGVPVSTDLNYRAKLWKYGKDPREVMPALVEGCDVILGNEEDAEKHFGLHPEEVDVTAGGEMDGKAYLPVLKELMNRFPRCKMTITTLRGSISASHNSWSGVLYDGEKLYETQTYQITDIVDRVGGGDSFMSALIYGLLTYKDDKQKALDFAVGASCLKHTIYGDANLVTVDEVTKLIEGDGSGRVAR</sequence>
<dbReference type="OrthoDB" id="9813569at2"/>
<evidence type="ECO:0000313" key="6">
    <source>
        <dbReference type="Proteomes" id="UP000226437"/>
    </source>
</evidence>
<dbReference type="SUPFAM" id="SSF53613">
    <property type="entry name" value="Ribokinase-like"/>
    <property type="match status" value="1"/>
</dbReference>
<gene>
    <name evidence="5" type="ORF">CGL56_02450</name>
</gene>
<dbReference type="EMBL" id="PDLO01000001">
    <property type="protein sequence ID" value="PHK99926.1"/>
    <property type="molecule type" value="Genomic_DNA"/>
</dbReference>
<feature type="domain" description="Carbohydrate kinase PfkB" evidence="4">
    <location>
        <begin position="2"/>
        <end position="320"/>
    </location>
</feature>
<dbReference type="InterPro" id="IPR011611">
    <property type="entry name" value="PfkB_dom"/>
</dbReference>
<dbReference type="AlphaFoldDB" id="A0A2G0CIY2"/>
<evidence type="ECO:0000256" key="2">
    <source>
        <dbReference type="ARBA" id="ARBA00022679"/>
    </source>
</evidence>
<dbReference type="PANTHER" id="PTHR43320">
    <property type="entry name" value="SUGAR KINASE"/>
    <property type="match status" value="1"/>
</dbReference>
<name>A0A2G0CIY2_9BACT</name>
<dbReference type="InterPro" id="IPR052700">
    <property type="entry name" value="Carb_kinase_PfkB-like"/>
</dbReference>
<dbReference type="Pfam" id="PF00294">
    <property type="entry name" value="PfkB"/>
    <property type="match status" value="1"/>
</dbReference>
<organism evidence="5 6">
    <name type="scientific">Neolewinella marina</name>
    <dbReference type="NCBI Taxonomy" id="438751"/>
    <lineage>
        <taxon>Bacteria</taxon>
        <taxon>Pseudomonadati</taxon>
        <taxon>Bacteroidota</taxon>
        <taxon>Saprospiria</taxon>
        <taxon>Saprospirales</taxon>
        <taxon>Lewinellaceae</taxon>
        <taxon>Neolewinella</taxon>
    </lineage>
</organism>
<comment type="caution">
    <text evidence="5">The sequence shown here is derived from an EMBL/GenBank/DDBJ whole genome shotgun (WGS) entry which is preliminary data.</text>
</comment>
<keyword evidence="6" id="KW-1185">Reference proteome</keyword>
<dbReference type="RefSeq" id="WP_099104905.1">
    <property type="nucleotide sequence ID" value="NZ_JAATJF010000001.1"/>
</dbReference>
<dbReference type="GO" id="GO:0016301">
    <property type="term" value="F:kinase activity"/>
    <property type="evidence" value="ECO:0007669"/>
    <property type="project" value="UniProtKB-KW"/>
</dbReference>
<dbReference type="Proteomes" id="UP000226437">
    <property type="component" value="Unassembled WGS sequence"/>
</dbReference>
<protein>
    <submittedName>
        <fullName evidence="5">2-dehydro-3-deoxygluconokinase</fullName>
    </submittedName>
</protein>
<dbReference type="CDD" id="cd01166">
    <property type="entry name" value="KdgK"/>
    <property type="match status" value="1"/>
</dbReference>
<comment type="similarity">
    <text evidence="1">Belongs to the carbohydrate kinase PfkB family.</text>
</comment>
<dbReference type="InterPro" id="IPR029056">
    <property type="entry name" value="Ribokinase-like"/>
</dbReference>
<evidence type="ECO:0000259" key="4">
    <source>
        <dbReference type="Pfam" id="PF00294"/>
    </source>
</evidence>
<evidence type="ECO:0000256" key="1">
    <source>
        <dbReference type="ARBA" id="ARBA00010688"/>
    </source>
</evidence>
<keyword evidence="2" id="KW-0808">Transferase</keyword>
<evidence type="ECO:0000313" key="5">
    <source>
        <dbReference type="EMBL" id="PHK99926.1"/>
    </source>
</evidence>
<evidence type="ECO:0000256" key="3">
    <source>
        <dbReference type="ARBA" id="ARBA00022777"/>
    </source>
</evidence>
<dbReference type="PANTHER" id="PTHR43320:SF2">
    <property type="entry name" value="2-DEHYDRO-3-DEOXYGLUCONOKINASE_2-DEHYDRO-3-DEOXYGALACTONOKINASE"/>
    <property type="match status" value="1"/>
</dbReference>